<keyword evidence="3 5" id="KW-0863">Zinc-finger</keyword>
<proteinExistence type="predicted"/>
<keyword evidence="8" id="KW-1185">Reference proteome</keyword>
<dbReference type="PANTHER" id="PTHR23235">
    <property type="entry name" value="KRUEPPEL-LIKE TRANSCRIPTION FACTOR"/>
    <property type="match status" value="1"/>
</dbReference>
<evidence type="ECO:0000256" key="1">
    <source>
        <dbReference type="ARBA" id="ARBA00022723"/>
    </source>
</evidence>
<accession>A0AAV2AV77</accession>
<dbReference type="AlphaFoldDB" id="A0AAV2AV77"/>
<evidence type="ECO:0000313" key="7">
    <source>
        <dbReference type="EMBL" id="CAL1287481.1"/>
    </source>
</evidence>
<dbReference type="FunFam" id="3.30.160.60:FF:000072">
    <property type="entry name" value="zinc finger protein 143 isoform X1"/>
    <property type="match status" value="1"/>
</dbReference>
<evidence type="ECO:0000256" key="3">
    <source>
        <dbReference type="ARBA" id="ARBA00022771"/>
    </source>
</evidence>
<evidence type="ECO:0000313" key="8">
    <source>
        <dbReference type="Proteomes" id="UP001497382"/>
    </source>
</evidence>
<organism evidence="7 8">
    <name type="scientific">Larinioides sclopetarius</name>
    <dbReference type="NCBI Taxonomy" id="280406"/>
    <lineage>
        <taxon>Eukaryota</taxon>
        <taxon>Metazoa</taxon>
        <taxon>Ecdysozoa</taxon>
        <taxon>Arthropoda</taxon>
        <taxon>Chelicerata</taxon>
        <taxon>Arachnida</taxon>
        <taxon>Araneae</taxon>
        <taxon>Araneomorphae</taxon>
        <taxon>Entelegynae</taxon>
        <taxon>Araneoidea</taxon>
        <taxon>Araneidae</taxon>
        <taxon>Larinioides</taxon>
    </lineage>
</organism>
<name>A0AAV2AV77_9ARAC</name>
<dbReference type="InterPro" id="IPR013087">
    <property type="entry name" value="Znf_C2H2_type"/>
</dbReference>
<dbReference type="EMBL" id="CAXIEN010000218">
    <property type="protein sequence ID" value="CAL1287481.1"/>
    <property type="molecule type" value="Genomic_DNA"/>
</dbReference>
<dbReference type="SUPFAM" id="SSF57667">
    <property type="entry name" value="beta-beta-alpha zinc fingers"/>
    <property type="match status" value="2"/>
</dbReference>
<dbReference type="SMART" id="SM00355">
    <property type="entry name" value="ZnF_C2H2"/>
    <property type="match status" value="3"/>
</dbReference>
<comment type="caution">
    <text evidence="7">The sequence shown here is derived from an EMBL/GenBank/DDBJ whole genome shotgun (WGS) entry which is preliminary data.</text>
</comment>
<dbReference type="Gene3D" id="3.30.160.60">
    <property type="entry name" value="Classic Zinc Finger"/>
    <property type="match status" value="3"/>
</dbReference>
<sequence length="318" mass="35705">MCHATSSGCESMAFKQVRNRTSLFRPWAFGDSHSLKLEKEISSSPTSILSVSSLPKSEHSEEPEKVITNEDDLSCLKDFPSSTLQESNLNNYTIPSAFKSTGVLPRTLPMPVSLTEHLTELTPPTFTVAAAATLHPQMLNFVHDKHRIPNISSSEGMLISSVIDSKAATTASSLWGDLVPEMAFSVSPHISQLLEQPNSKLRAKKQRPKRFQCPHCQVSFSNNGQLKGHIRIHTGERPFVCDHANCGKSFTRNEELTRHLRIHTGCRPHQCVFCAKRFGRKDHLKKHIKTHQRTNMVRMPIGAFQGLSYFVGDYIPWF</sequence>
<keyword evidence="4" id="KW-0862">Zinc</keyword>
<keyword evidence="1" id="KW-0479">Metal-binding</keyword>
<dbReference type="PANTHER" id="PTHR23235:SF139">
    <property type="entry name" value="HUCKEBEIN"/>
    <property type="match status" value="1"/>
</dbReference>
<dbReference type="GO" id="GO:0000981">
    <property type="term" value="F:DNA-binding transcription factor activity, RNA polymerase II-specific"/>
    <property type="evidence" value="ECO:0007669"/>
    <property type="project" value="TreeGrafter"/>
</dbReference>
<dbReference type="Pfam" id="PF00096">
    <property type="entry name" value="zf-C2H2"/>
    <property type="match status" value="3"/>
</dbReference>
<feature type="domain" description="C2H2-type" evidence="6">
    <location>
        <begin position="269"/>
        <end position="296"/>
    </location>
</feature>
<dbReference type="Proteomes" id="UP001497382">
    <property type="component" value="Unassembled WGS sequence"/>
</dbReference>
<feature type="domain" description="C2H2-type" evidence="6">
    <location>
        <begin position="239"/>
        <end position="268"/>
    </location>
</feature>
<keyword evidence="2" id="KW-0677">Repeat</keyword>
<evidence type="ECO:0000256" key="2">
    <source>
        <dbReference type="ARBA" id="ARBA00022737"/>
    </source>
</evidence>
<protein>
    <recommendedName>
        <fullName evidence="6">C2H2-type domain-containing protein</fullName>
    </recommendedName>
</protein>
<dbReference type="PROSITE" id="PS00028">
    <property type="entry name" value="ZINC_FINGER_C2H2_1"/>
    <property type="match status" value="3"/>
</dbReference>
<dbReference type="GO" id="GO:0008270">
    <property type="term" value="F:zinc ion binding"/>
    <property type="evidence" value="ECO:0007669"/>
    <property type="project" value="UniProtKB-KW"/>
</dbReference>
<evidence type="ECO:0000256" key="5">
    <source>
        <dbReference type="PROSITE-ProRule" id="PRU00042"/>
    </source>
</evidence>
<evidence type="ECO:0000259" key="6">
    <source>
        <dbReference type="PROSITE" id="PS50157"/>
    </source>
</evidence>
<evidence type="ECO:0000256" key="4">
    <source>
        <dbReference type="ARBA" id="ARBA00022833"/>
    </source>
</evidence>
<dbReference type="GO" id="GO:0000978">
    <property type="term" value="F:RNA polymerase II cis-regulatory region sequence-specific DNA binding"/>
    <property type="evidence" value="ECO:0007669"/>
    <property type="project" value="TreeGrafter"/>
</dbReference>
<dbReference type="PROSITE" id="PS50157">
    <property type="entry name" value="ZINC_FINGER_C2H2_2"/>
    <property type="match status" value="3"/>
</dbReference>
<feature type="domain" description="C2H2-type" evidence="6">
    <location>
        <begin position="211"/>
        <end position="238"/>
    </location>
</feature>
<dbReference type="InterPro" id="IPR036236">
    <property type="entry name" value="Znf_C2H2_sf"/>
</dbReference>
<reference evidence="7 8" key="1">
    <citation type="submission" date="2024-04" db="EMBL/GenBank/DDBJ databases">
        <authorList>
            <person name="Rising A."/>
            <person name="Reimegard J."/>
            <person name="Sonavane S."/>
            <person name="Akerstrom W."/>
            <person name="Nylinder S."/>
            <person name="Hedman E."/>
            <person name="Kallberg Y."/>
        </authorList>
    </citation>
    <scope>NUCLEOTIDE SEQUENCE [LARGE SCALE GENOMIC DNA]</scope>
</reference>
<dbReference type="FunFam" id="3.30.160.60:FF:000257">
    <property type="entry name" value="ZXD family zinc finger C"/>
    <property type="match status" value="1"/>
</dbReference>
<gene>
    <name evidence="7" type="ORF">LARSCL_LOCUS14848</name>
</gene>